<keyword evidence="1" id="KW-0805">Transcription regulation</keyword>
<dbReference type="PRINTS" id="PR00455">
    <property type="entry name" value="HTHTETR"/>
</dbReference>
<sequence length="206" mass="23774">MTIRNPRKTRERLLSSAFEEIHARGFQGMRVDEVLRKSGLPKGAFYHHFSSKKELGYVVLEQQIKPLIESIWIEPLKDIKDPVQDFPQLLDTLGERIPPSMREHGCPVNNLAQEMASQDKGFQQRIAELFNHWIDAFQDLFEKGKENGYIRDDVDSRAVARFMVSVLEGCIGIFKVEHSPEQWPACRSQIAIYLKTLRPEAANPRK</sequence>
<dbReference type="PANTHER" id="PTHR47506:SF6">
    <property type="entry name" value="HTH-TYPE TRANSCRIPTIONAL REPRESSOR NEMR"/>
    <property type="match status" value="1"/>
</dbReference>
<evidence type="ECO:0000259" key="4">
    <source>
        <dbReference type="PROSITE" id="PS50977"/>
    </source>
</evidence>
<keyword evidence="3" id="KW-0804">Transcription</keyword>
<dbReference type="InterPro" id="IPR001647">
    <property type="entry name" value="HTH_TetR"/>
</dbReference>
<keyword evidence="2" id="KW-0238">DNA-binding</keyword>
<feature type="domain" description="HTH tetR-type" evidence="4">
    <location>
        <begin position="7"/>
        <end position="67"/>
    </location>
</feature>
<dbReference type="InterPro" id="IPR009057">
    <property type="entry name" value="Homeodomain-like_sf"/>
</dbReference>
<evidence type="ECO:0000313" key="5">
    <source>
        <dbReference type="EMBL" id="VAW61514.1"/>
    </source>
</evidence>
<gene>
    <name evidence="5" type="ORF">MNBD_GAMMA11-2543</name>
</gene>
<proteinExistence type="predicted"/>
<dbReference type="AlphaFoldDB" id="A0A3B0XZ09"/>
<protein>
    <recommendedName>
        <fullName evidence="4">HTH tetR-type domain-containing protein</fullName>
    </recommendedName>
</protein>
<name>A0A3B0XZ09_9ZZZZ</name>
<dbReference type="InterPro" id="IPR036271">
    <property type="entry name" value="Tet_transcr_reg_TetR-rel_C_sf"/>
</dbReference>
<evidence type="ECO:0000256" key="2">
    <source>
        <dbReference type="ARBA" id="ARBA00023125"/>
    </source>
</evidence>
<accession>A0A3B0XZ09</accession>
<dbReference type="Gene3D" id="1.10.357.10">
    <property type="entry name" value="Tetracycline Repressor, domain 2"/>
    <property type="match status" value="1"/>
</dbReference>
<dbReference type="SUPFAM" id="SSF46689">
    <property type="entry name" value="Homeodomain-like"/>
    <property type="match status" value="1"/>
</dbReference>
<dbReference type="PANTHER" id="PTHR47506">
    <property type="entry name" value="TRANSCRIPTIONAL REGULATORY PROTEIN"/>
    <property type="match status" value="1"/>
</dbReference>
<evidence type="ECO:0000256" key="1">
    <source>
        <dbReference type="ARBA" id="ARBA00023015"/>
    </source>
</evidence>
<evidence type="ECO:0000256" key="3">
    <source>
        <dbReference type="ARBA" id="ARBA00023163"/>
    </source>
</evidence>
<dbReference type="Pfam" id="PF00440">
    <property type="entry name" value="TetR_N"/>
    <property type="match status" value="1"/>
</dbReference>
<dbReference type="PROSITE" id="PS50977">
    <property type="entry name" value="HTH_TETR_2"/>
    <property type="match status" value="1"/>
</dbReference>
<dbReference type="InterPro" id="IPR011075">
    <property type="entry name" value="TetR_C"/>
</dbReference>
<reference evidence="5" key="1">
    <citation type="submission" date="2018-06" db="EMBL/GenBank/DDBJ databases">
        <authorList>
            <person name="Zhirakovskaya E."/>
        </authorList>
    </citation>
    <scope>NUCLEOTIDE SEQUENCE</scope>
</reference>
<organism evidence="5">
    <name type="scientific">hydrothermal vent metagenome</name>
    <dbReference type="NCBI Taxonomy" id="652676"/>
    <lineage>
        <taxon>unclassified sequences</taxon>
        <taxon>metagenomes</taxon>
        <taxon>ecological metagenomes</taxon>
    </lineage>
</organism>
<dbReference type="SUPFAM" id="SSF48498">
    <property type="entry name" value="Tetracyclin repressor-like, C-terminal domain"/>
    <property type="match status" value="1"/>
</dbReference>
<dbReference type="EMBL" id="UOFG01000148">
    <property type="protein sequence ID" value="VAW61514.1"/>
    <property type="molecule type" value="Genomic_DNA"/>
</dbReference>
<dbReference type="Pfam" id="PF16925">
    <property type="entry name" value="TetR_C_13"/>
    <property type="match status" value="1"/>
</dbReference>
<dbReference type="GO" id="GO:0003677">
    <property type="term" value="F:DNA binding"/>
    <property type="evidence" value="ECO:0007669"/>
    <property type="project" value="UniProtKB-KW"/>
</dbReference>